<dbReference type="RefSeq" id="XP_075101242.1">
    <property type="nucleotide sequence ID" value="XM_075245141.1"/>
</dbReference>
<gene>
    <name evidence="2" type="primary">LOC107768049</name>
</gene>
<proteinExistence type="predicted"/>
<reference evidence="1" key="1">
    <citation type="journal article" date="2014" name="Nat. Commun.">
        <title>The tobacco genome sequence and its comparison with those of tomato and potato.</title>
        <authorList>
            <person name="Sierro N."/>
            <person name="Battey J.N."/>
            <person name="Ouadi S."/>
            <person name="Bakaher N."/>
            <person name="Bovet L."/>
            <person name="Willig A."/>
            <person name="Goepfert S."/>
            <person name="Peitsch M.C."/>
            <person name="Ivanov N.V."/>
        </authorList>
    </citation>
    <scope>NUCLEOTIDE SEQUENCE [LARGE SCALE GENOMIC DNA]</scope>
</reference>
<name>A0AC58TVI1_TOBAC</name>
<sequence length="74" mass="8102">MSHDYIQAAVLLHPSLVTVDDIKEVKAPIAILAAEIDPISPPELIKQLEEILSSKPKVDSFVKIFAGVEHGWTV</sequence>
<keyword evidence="1" id="KW-1185">Reference proteome</keyword>
<evidence type="ECO:0000313" key="2">
    <source>
        <dbReference type="RefSeq" id="XP_075101242.1"/>
    </source>
</evidence>
<reference evidence="2" key="2">
    <citation type="submission" date="2025-08" db="UniProtKB">
        <authorList>
            <consortium name="RefSeq"/>
        </authorList>
    </citation>
    <scope>IDENTIFICATION</scope>
    <source>
        <tissue evidence="2">Leaf</tissue>
    </source>
</reference>
<protein>
    <submittedName>
        <fullName evidence="2">Endo-1,31,4-beta-D-glucanase-like</fullName>
    </submittedName>
</protein>
<accession>A0AC58TVI1</accession>
<dbReference type="Proteomes" id="UP000790787">
    <property type="component" value="Chromosome 22"/>
</dbReference>
<evidence type="ECO:0000313" key="1">
    <source>
        <dbReference type="Proteomes" id="UP000790787"/>
    </source>
</evidence>
<organism evidence="1 2">
    <name type="scientific">Nicotiana tabacum</name>
    <name type="common">Common tobacco</name>
    <dbReference type="NCBI Taxonomy" id="4097"/>
    <lineage>
        <taxon>Eukaryota</taxon>
        <taxon>Viridiplantae</taxon>
        <taxon>Streptophyta</taxon>
        <taxon>Embryophyta</taxon>
        <taxon>Tracheophyta</taxon>
        <taxon>Spermatophyta</taxon>
        <taxon>Magnoliopsida</taxon>
        <taxon>eudicotyledons</taxon>
        <taxon>Gunneridae</taxon>
        <taxon>Pentapetalae</taxon>
        <taxon>asterids</taxon>
        <taxon>lamiids</taxon>
        <taxon>Solanales</taxon>
        <taxon>Solanaceae</taxon>
        <taxon>Nicotianoideae</taxon>
        <taxon>Nicotianeae</taxon>
        <taxon>Nicotiana</taxon>
    </lineage>
</organism>